<comment type="caution">
    <text evidence="1">The sequence shown here is derived from an EMBL/GenBank/DDBJ whole genome shotgun (WGS) entry which is preliminary data.</text>
</comment>
<proteinExistence type="predicted"/>
<dbReference type="AlphaFoldDB" id="N8VGH0"/>
<keyword evidence="2" id="KW-1185">Reference proteome</keyword>
<dbReference type="Proteomes" id="UP000013070">
    <property type="component" value="Unassembled WGS sequence"/>
</dbReference>
<organism evidence="1 2">
    <name type="scientific">Acinetobacter variabilis</name>
    <dbReference type="NCBI Taxonomy" id="70346"/>
    <lineage>
        <taxon>Bacteria</taxon>
        <taxon>Pseudomonadati</taxon>
        <taxon>Pseudomonadota</taxon>
        <taxon>Gammaproteobacteria</taxon>
        <taxon>Moraxellales</taxon>
        <taxon>Moraxellaceae</taxon>
        <taxon>Acinetobacter</taxon>
    </lineage>
</organism>
<name>N8VGH0_9GAMM</name>
<evidence type="ECO:0000313" key="2">
    <source>
        <dbReference type="Proteomes" id="UP000013070"/>
    </source>
</evidence>
<sequence>MENVFELVQSTEKKIDEYIGGLSFQSSLIDIRNYINWILSINQVDQIFESKNLNYEGNIDTLTSIYTYLKDKLNKDLNDSLNFDGKNESYNQILSEEIILLSKYKMLFNILPLVYRGNKNIYKLENEFKSDVINIKYLKGDYFKYECFDILFTRISLMVNFNNVMHNIDELKKICDSYFSKDGFNISYPEQLKNYKKFVQLYVDIYKNSFYLLSDDFLYPVGEFGLEDFRKFIAGIFTINQFSNEMVLCFKYSNRDLIDNEEVKELLIKNIYNKKEKYEVFRAFFCLLIDMEKETFENVIKYFIVDFDKDGRIQT</sequence>
<dbReference type="RefSeq" id="WP_004783801.1">
    <property type="nucleotide sequence ID" value="NZ_KB849404.1"/>
</dbReference>
<accession>N8VGH0</accession>
<dbReference type="EMBL" id="APPE01000061">
    <property type="protein sequence ID" value="ENU98685.1"/>
    <property type="molecule type" value="Genomic_DNA"/>
</dbReference>
<gene>
    <name evidence="1" type="ORF">F969_02213</name>
</gene>
<reference evidence="1 2" key="1">
    <citation type="submission" date="2013-02" db="EMBL/GenBank/DDBJ databases">
        <title>The Genome Sequence of Acinetobacter sp. NIPH 899.</title>
        <authorList>
            <consortium name="The Broad Institute Genome Sequencing Platform"/>
            <consortium name="The Broad Institute Genome Sequencing Center for Infectious Disease"/>
            <person name="Cerqueira G."/>
            <person name="Feldgarden M."/>
            <person name="Courvalin P."/>
            <person name="Perichon B."/>
            <person name="Grillot-Courvalin C."/>
            <person name="Clermont D."/>
            <person name="Rocha E."/>
            <person name="Yoon E.-J."/>
            <person name="Nemec A."/>
            <person name="Walker B."/>
            <person name="Young S.K."/>
            <person name="Zeng Q."/>
            <person name="Gargeya S."/>
            <person name="Fitzgerald M."/>
            <person name="Haas B."/>
            <person name="Abouelleil A."/>
            <person name="Alvarado L."/>
            <person name="Arachchi H.M."/>
            <person name="Berlin A.M."/>
            <person name="Chapman S.B."/>
            <person name="Dewar J."/>
            <person name="Goldberg J."/>
            <person name="Griggs A."/>
            <person name="Gujja S."/>
            <person name="Hansen M."/>
            <person name="Howarth C."/>
            <person name="Imamovic A."/>
            <person name="Larimer J."/>
            <person name="McCowan C."/>
            <person name="Murphy C."/>
            <person name="Neiman D."/>
            <person name="Pearson M."/>
            <person name="Priest M."/>
            <person name="Roberts A."/>
            <person name="Saif S."/>
            <person name="Shea T."/>
            <person name="Sisk P."/>
            <person name="Sykes S."/>
            <person name="Wortman J."/>
            <person name="Nusbaum C."/>
            <person name="Birren B."/>
        </authorList>
    </citation>
    <scope>NUCLEOTIDE SEQUENCE [LARGE SCALE GENOMIC DNA]</scope>
    <source>
        <strain evidence="1 2">NIPH 899</strain>
    </source>
</reference>
<protein>
    <submittedName>
        <fullName evidence="1">Uncharacterized protein</fullName>
    </submittedName>
</protein>
<dbReference type="PATRIC" id="fig|1217710.3.peg.2102"/>
<evidence type="ECO:0000313" key="1">
    <source>
        <dbReference type="EMBL" id="ENU98685.1"/>
    </source>
</evidence>
<dbReference type="HOGENOM" id="CLU_881737_0_0_6"/>